<evidence type="ECO:0000313" key="2">
    <source>
        <dbReference type="Proteomes" id="UP001140234"/>
    </source>
</evidence>
<proteinExistence type="predicted"/>
<accession>A0ACC1K7Z1</accession>
<gene>
    <name evidence="1" type="primary">RTC2_1</name>
    <name evidence="1" type="ORF">IWQ57_000276</name>
</gene>
<keyword evidence="2" id="KW-1185">Reference proteome</keyword>
<sequence>MLLNLACAHLQQILALLPRPDGGGTGTGTAEAGRPSNLVLSDVFGYISFACWLMVLLPQLWLNYRRKSSDGLSLGFILMWLAGDFADWYGAYVGRLLLPTILIALYFVITDVALLAQMFCYRKSDDDIFGPAQLPEGVERPPLLVRRGRRACRLSGPANARRRLAEYCEAERDALLDRGFDERQLDAELGSYGAIPRPNPAPTCARQPRTMHAAAAAAVRELLASKAGRALGVSAAVLVVLLGSGIGSRVLLAYYPQRVTDVVSQVFGYISAVMFFVSYIPQIAWNFTAQSTEGLSAVMFVCTVLGNVTFCLSILAVSTEREYLVTYAPWLAGALGTLGFEVLVLWQCYFYSKPRDEDDEGASSAAGDSDSNTADEGGDAGSVSSRARTGRRWRSRVASVATDTSRRR</sequence>
<reference evidence="1" key="1">
    <citation type="submission" date="2022-07" db="EMBL/GenBank/DDBJ databases">
        <title>Phylogenomic reconstructions and comparative analyses of Kickxellomycotina fungi.</title>
        <authorList>
            <person name="Reynolds N.K."/>
            <person name="Stajich J.E."/>
            <person name="Barry K."/>
            <person name="Grigoriev I.V."/>
            <person name="Crous P."/>
            <person name="Smith M.E."/>
        </authorList>
    </citation>
    <scope>NUCLEOTIDE SEQUENCE</scope>
    <source>
        <strain evidence="1">CBS 109366</strain>
    </source>
</reference>
<protein>
    <submittedName>
        <fullName evidence="1">Vacuolar membrane transporter for cationic amino acids</fullName>
    </submittedName>
</protein>
<evidence type="ECO:0000313" key="1">
    <source>
        <dbReference type="EMBL" id="KAJ2775647.1"/>
    </source>
</evidence>
<name>A0ACC1K7Z1_9FUNG</name>
<dbReference type="EMBL" id="JANBUJ010000005">
    <property type="protein sequence ID" value="KAJ2775647.1"/>
    <property type="molecule type" value="Genomic_DNA"/>
</dbReference>
<organism evidence="1 2">
    <name type="scientific">Coemansia nantahalensis</name>
    <dbReference type="NCBI Taxonomy" id="2789366"/>
    <lineage>
        <taxon>Eukaryota</taxon>
        <taxon>Fungi</taxon>
        <taxon>Fungi incertae sedis</taxon>
        <taxon>Zoopagomycota</taxon>
        <taxon>Kickxellomycotina</taxon>
        <taxon>Kickxellomycetes</taxon>
        <taxon>Kickxellales</taxon>
        <taxon>Kickxellaceae</taxon>
        <taxon>Coemansia</taxon>
    </lineage>
</organism>
<dbReference type="Proteomes" id="UP001140234">
    <property type="component" value="Unassembled WGS sequence"/>
</dbReference>
<comment type="caution">
    <text evidence="1">The sequence shown here is derived from an EMBL/GenBank/DDBJ whole genome shotgun (WGS) entry which is preliminary data.</text>
</comment>